<dbReference type="Gene3D" id="3.40.109.10">
    <property type="entry name" value="NADH Oxidase"/>
    <property type="match status" value="1"/>
</dbReference>
<dbReference type="Pfam" id="PF00881">
    <property type="entry name" value="Nitroreductase"/>
    <property type="match status" value="1"/>
</dbReference>
<evidence type="ECO:0000256" key="2">
    <source>
        <dbReference type="ARBA" id="ARBA00007118"/>
    </source>
</evidence>
<keyword evidence="3" id="KW-0285">Flavoprotein</keyword>
<dbReference type="PANTHER" id="PTHR23026">
    <property type="entry name" value="NADPH NITROREDUCTASE"/>
    <property type="match status" value="1"/>
</dbReference>
<comment type="similarity">
    <text evidence="2">Belongs to the nitroreductase family.</text>
</comment>
<gene>
    <name evidence="9" type="ORF">DSTB1V02_LOCUS3040</name>
</gene>
<comment type="cofactor">
    <cofactor evidence="1">
        <name>FMN</name>
        <dbReference type="ChEBI" id="CHEBI:58210"/>
    </cofactor>
</comment>
<organism evidence="9">
    <name type="scientific">Darwinula stevensoni</name>
    <dbReference type="NCBI Taxonomy" id="69355"/>
    <lineage>
        <taxon>Eukaryota</taxon>
        <taxon>Metazoa</taxon>
        <taxon>Ecdysozoa</taxon>
        <taxon>Arthropoda</taxon>
        <taxon>Crustacea</taxon>
        <taxon>Oligostraca</taxon>
        <taxon>Ostracoda</taxon>
        <taxon>Podocopa</taxon>
        <taxon>Podocopida</taxon>
        <taxon>Darwinulocopina</taxon>
        <taxon>Darwinuloidea</taxon>
        <taxon>Darwinulidae</taxon>
        <taxon>Darwinula</taxon>
    </lineage>
</organism>
<feature type="region of interest" description="Disordered" evidence="6">
    <location>
        <begin position="323"/>
        <end position="354"/>
    </location>
</feature>
<dbReference type="EMBL" id="LR899885">
    <property type="protein sequence ID" value="CAD7243106.1"/>
    <property type="molecule type" value="Genomic_DNA"/>
</dbReference>
<dbReference type="AlphaFoldDB" id="A0A7R8X5D0"/>
<feature type="compositionally biased region" description="Pro residues" evidence="6">
    <location>
        <begin position="340"/>
        <end position="350"/>
    </location>
</feature>
<evidence type="ECO:0000256" key="6">
    <source>
        <dbReference type="SAM" id="MobiDB-lite"/>
    </source>
</evidence>
<dbReference type="OrthoDB" id="41362at2759"/>
<evidence type="ECO:0000256" key="5">
    <source>
        <dbReference type="ARBA" id="ARBA00023002"/>
    </source>
</evidence>
<evidence type="ECO:0000313" key="10">
    <source>
        <dbReference type="Proteomes" id="UP000677054"/>
    </source>
</evidence>
<dbReference type="GO" id="GO:0032553">
    <property type="term" value="F:ribonucleotide binding"/>
    <property type="evidence" value="ECO:0007669"/>
    <property type="project" value="UniProtKB-ARBA"/>
</dbReference>
<dbReference type="InterPro" id="IPR029479">
    <property type="entry name" value="Nitroreductase"/>
</dbReference>
<dbReference type="PANTHER" id="PTHR23026:SF90">
    <property type="entry name" value="IODOTYROSINE DEIODINASE 1"/>
    <property type="match status" value="1"/>
</dbReference>
<evidence type="ECO:0000259" key="8">
    <source>
        <dbReference type="Pfam" id="PF00881"/>
    </source>
</evidence>
<feature type="transmembrane region" description="Helical" evidence="7">
    <location>
        <begin position="25"/>
        <end position="47"/>
    </location>
</feature>
<keyword evidence="7" id="KW-1133">Transmembrane helix</keyword>
<dbReference type="GO" id="GO:0140616">
    <property type="term" value="F:iodotyrosine deiodinase activity"/>
    <property type="evidence" value="ECO:0007669"/>
    <property type="project" value="UniProtKB-ARBA"/>
</dbReference>
<feature type="compositionally biased region" description="Polar residues" evidence="6">
    <location>
        <begin position="323"/>
        <end position="336"/>
    </location>
</feature>
<keyword evidence="7" id="KW-0812">Transmembrane</keyword>
<accession>A0A7R8X5D0</accession>
<keyword evidence="7" id="KW-0472">Membrane</keyword>
<dbReference type="FunFam" id="3.40.109.10:FF:000004">
    <property type="entry name" value="Iodotyrosine deiodinase 1"/>
    <property type="match status" value="1"/>
</dbReference>
<dbReference type="EMBL" id="CAJPEV010000368">
    <property type="protein sequence ID" value="CAG0884536.1"/>
    <property type="molecule type" value="Genomic_DNA"/>
</dbReference>
<evidence type="ECO:0000256" key="4">
    <source>
        <dbReference type="ARBA" id="ARBA00022643"/>
    </source>
</evidence>
<dbReference type="CDD" id="cd02144">
    <property type="entry name" value="iodotyrosine_dehalogenase"/>
    <property type="match status" value="1"/>
</dbReference>
<evidence type="ECO:0000256" key="1">
    <source>
        <dbReference type="ARBA" id="ARBA00001917"/>
    </source>
</evidence>
<reference evidence="9" key="1">
    <citation type="submission" date="2020-11" db="EMBL/GenBank/DDBJ databases">
        <authorList>
            <person name="Tran Van P."/>
        </authorList>
    </citation>
    <scope>NUCLEOTIDE SEQUENCE</scope>
</reference>
<dbReference type="SUPFAM" id="SSF55469">
    <property type="entry name" value="FMN-dependent nitroreductase-like"/>
    <property type="match status" value="1"/>
</dbReference>
<proteinExistence type="inferred from homology"/>
<keyword evidence="5" id="KW-0560">Oxidoreductase</keyword>
<name>A0A7R8X5D0_9CRUS</name>
<keyword evidence="4" id="KW-0288">FMN</keyword>
<feature type="domain" description="Nitroreductase" evidence="8">
    <location>
        <begin position="115"/>
        <end position="283"/>
    </location>
</feature>
<dbReference type="InterPro" id="IPR050627">
    <property type="entry name" value="Nitroreductase/BluB"/>
</dbReference>
<dbReference type="InterPro" id="IPR000415">
    <property type="entry name" value="Nitroreductase-like"/>
</dbReference>
<keyword evidence="10" id="KW-1185">Reference proteome</keyword>
<evidence type="ECO:0000256" key="3">
    <source>
        <dbReference type="ARBA" id="ARBA00022630"/>
    </source>
</evidence>
<dbReference type="GO" id="GO:0006570">
    <property type="term" value="P:tyrosine metabolic process"/>
    <property type="evidence" value="ECO:0007669"/>
    <property type="project" value="TreeGrafter"/>
</dbReference>
<evidence type="ECO:0000256" key="7">
    <source>
        <dbReference type="SAM" id="Phobius"/>
    </source>
</evidence>
<protein>
    <recommendedName>
        <fullName evidence="8">Nitroreductase domain-containing protein</fullName>
    </recommendedName>
</protein>
<dbReference type="Proteomes" id="UP000677054">
    <property type="component" value="Unassembled WGS sequence"/>
</dbReference>
<sequence length="370" mass="41822">MSLVPSESSACLKFALQPQVKMYQYFPLLSSPLSILGIFVFLVSWAYQTGKKRPHSRPHHRVKHPPFPLQDASHEESAFLPHHDEELEHIPYIHETLTLEESRQRSLEFYNLMNRRRTVRFFSNKHVPMNIVENLILTAGTSPSGAHTQPWIYVVVSDPGVKAQIRQVIEEEEEINYKKRMGKEWVADLAKFRLSWEKPYLTIAPHLILVFKEIYGFKADGTRQTNYYNELGVAISAGILLAAIQNAGLVTVTSTPLNCGPRLRAILGRPANEKLLMLLPLGYPAPDATVPDLIRKPLNEIMIRKPSDYEQSGRISEKITIENNTSNFSKENSRQYASGAPPPPPLPPALQTPHGAAQITAPKTFMVKYL</sequence>
<dbReference type="GO" id="GO:0005886">
    <property type="term" value="C:plasma membrane"/>
    <property type="evidence" value="ECO:0007669"/>
    <property type="project" value="TreeGrafter"/>
</dbReference>
<evidence type="ECO:0000313" key="9">
    <source>
        <dbReference type="EMBL" id="CAD7243106.1"/>
    </source>
</evidence>